<evidence type="ECO:0000259" key="4">
    <source>
        <dbReference type="Pfam" id="PF21074"/>
    </source>
</evidence>
<dbReference type="Pfam" id="PF21077">
    <property type="entry name" value="GDH_ACT3"/>
    <property type="match status" value="1"/>
</dbReference>
<keyword evidence="1" id="KW-0560">Oxidoreductase</keyword>
<dbReference type="InterPro" id="IPR024727">
    <property type="entry name" value="NAD_Glu_DH_N_ACT1"/>
</dbReference>
<reference evidence="8 9" key="1">
    <citation type="submission" date="2019-12" db="EMBL/GenBank/DDBJ databases">
        <title>Genomic-based taxomic classification of the family Erythrobacteraceae.</title>
        <authorList>
            <person name="Xu L."/>
        </authorList>
    </citation>
    <scope>NUCLEOTIDE SEQUENCE [LARGE SCALE GENOMIC DNA]</scope>
    <source>
        <strain evidence="8 9">KCTC 42006</strain>
    </source>
</reference>
<comment type="caution">
    <text evidence="8">The sequence shown here is derived from an EMBL/GenBank/DDBJ whole genome shotgun (WGS) entry which is preliminary data.</text>
</comment>
<dbReference type="InterPro" id="IPR049064">
    <property type="entry name" value="NAD_Glu_DH_ACT3"/>
</dbReference>
<feature type="compositionally biased region" description="Polar residues" evidence="2">
    <location>
        <begin position="1"/>
        <end position="12"/>
    </location>
</feature>
<feature type="domain" description="NAD-specific glutamate dehydrogenase C-terminal" evidence="4">
    <location>
        <begin position="1255"/>
        <end position="1582"/>
    </location>
</feature>
<dbReference type="GO" id="GO:0004352">
    <property type="term" value="F:glutamate dehydrogenase (NAD+) activity"/>
    <property type="evidence" value="ECO:0007669"/>
    <property type="project" value="InterPro"/>
</dbReference>
<evidence type="ECO:0000256" key="1">
    <source>
        <dbReference type="ARBA" id="ARBA00023002"/>
    </source>
</evidence>
<keyword evidence="9" id="KW-1185">Reference proteome</keyword>
<dbReference type="GO" id="GO:0006538">
    <property type="term" value="P:L-glutamate catabolic process"/>
    <property type="evidence" value="ECO:0007669"/>
    <property type="project" value="InterPro"/>
</dbReference>
<proteinExistence type="predicted"/>
<dbReference type="SUPFAM" id="SSF53223">
    <property type="entry name" value="Aminoacid dehydrogenase-like, N-terminal domain"/>
    <property type="match status" value="1"/>
</dbReference>
<dbReference type="Gene3D" id="3.40.50.720">
    <property type="entry name" value="NAD(P)-binding Rossmann-like Domain"/>
    <property type="match status" value="1"/>
</dbReference>
<dbReference type="PANTHER" id="PTHR43403:SF1">
    <property type="entry name" value="NAD-SPECIFIC GLUTAMATE DEHYDROGENASE"/>
    <property type="match status" value="1"/>
</dbReference>
<dbReference type="OrthoDB" id="9758052at2"/>
<dbReference type="Pfam" id="PF05088">
    <property type="entry name" value="Bac_GDH_CD"/>
    <property type="match status" value="1"/>
</dbReference>
<dbReference type="Pfam" id="PF21076">
    <property type="entry name" value="GDH_ACT2"/>
    <property type="match status" value="1"/>
</dbReference>
<evidence type="ECO:0000313" key="8">
    <source>
        <dbReference type="EMBL" id="MXO82245.1"/>
    </source>
</evidence>
<feature type="domain" description="NAD-glutamate dehydrogenase ACT3" evidence="7">
    <location>
        <begin position="545"/>
        <end position="613"/>
    </location>
</feature>
<sequence length="1594" mass="174226">MGSKTTGPTPKGQSPKDKSRNSAPKPVRRKAENTKLIDALTKRMRESLLPGDTPFKADKLREAAAFLLDTAARRETKISSISLASASDGHRFMRIAIVNDDMPFLVDSIAATIAAQGLAIDRLVHPVVAVTRNDAGELQTIAKTSSKDEAHESMIYIETTRIDAKKRRDLEKVLRVTLGDVRAAVSDWPKLREFMIADSAHVLGLGADQEGAALLKWLDKGMLTQLGHVTRKRDGSEADRVGICRKSAKELLSDQSYDRAFKWFDDPANRTKRVPLIIKANQLANVHRRVPLDLFLVPMVEKDKVVALSVHAGVWTSAALAAKPDEVPSLRSHMRRLMDKFGFDASGHAGKALVHALTALPHDLIIGFSDTDIARVATAMMGLVDRPRPRLAIVEAPLSRHLFAFVWLPRDMLSTQVREQIQTLLKNSSNAQLLDWSLQVEGGNLAMLRFVLDIRDGDASFDEAAIENRMQNMLRGWSEAVEHELSQLEDSGRAAAIAARYADIFPASYRTTYGAAEAARDIRRMRHLLTVDSATSASETPQRDARLYHLDGDPSDCLRLKIYEHEGVLPLSDAVPALENFGFEVLSEIPTTLDDGKLGTIHDFTLALPTGVAVEPILERADAIEAAIASVLNENAEDDPFNRLVVGTGLAEREANWLRAFYRYLRQAGMGFTIYTVVDALRGAPAVTRALIERFTAAHDPEFSGKRDDAIASAEAAIKQGLSKVAAINDDRLLRLYHALIKAILRTNCFAPAAEEALAFKIQSDLVPNLPKPVPWREIFVYSTRVEGIHLRAGPVARGGLRWSDRRDDFRTEVLGLMKAQRVKNAVIVPTGAKGGFYPKQLPSPTIDRDGWAAEGRASYKVFIRTLLTITDNIVDDKVVHPEAVIPLDGEDPYFVVAADKGTATFSDIANGIAESRDFWLDDAFASGGSNGYDHKAMGITAKGAWVSVQRHFLEMGVDVQSDPVRVVGCGDMSGDVFGNGMLLSKSIKIIAAFDHRHIFIDPDPDAAASWKERKRLFDLPRSSWEDYNSKLISKGGGVYPRASKIIKLSAAAAKALGLEMREIEPEVLISAIMKAPVDLIWFGGIGTYIKGSSENNVQVGDPANDALRVDANEVRAKVIGEGANLGVTQAARIEFSLNGGRLNADFIDNSAGVDCSDNEVNIKIALAAARRSGKLSEKKRNTLLASMTDEVSDLVLEDNRLQALALSIAEAGGAGAMASQLRLIEALEDRGALDRRTEGIADGEALTRRASDGVGLTRPELAVLLSSTKLVLQDAIEKTTLPDDASLLHSLIEYFPTPMRKKYRAEIEGHRLRREIIATALANKVVNRLGIIHPFELAEEEGVGLGDVCASFISAIELFNVEALWTKLENTKMPETARILLFRHIAGVMRSQMADLIRAGASVKMPSEMIATLNKGVVELSSGTEGLLSAETRHQTDKLREQFMAAGAPDSIAAEVAHLYDLDGSVGLASLARTAEIKTRPLTAAFTDLGERLGLDWAQGTAAMSNPSDVWERLLVAGLARDFQQMRLDFLRRLSRRKGAKKDPLGAVANWAGEHEAAIRQFRNMIRRAQVQSIVAPAMLAQIASQARNLLGR</sequence>
<dbReference type="EMBL" id="WTYZ01000001">
    <property type="protein sequence ID" value="MXO82245.1"/>
    <property type="molecule type" value="Genomic_DNA"/>
</dbReference>
<protein>
    <submittedName>
        <fullName evidence="8">Glutamate dehydrogenase</fullName>
    </submittedName>
</protein>
<dbReference type="InterPro" id="IPR049059">
    <property type="entry name" value="NAD_Glu_DH_HM1"/>
</dbReference>
<feature type="domain" description="NAD-glutamate dehydrogenase catalytic" evidence="3">
    <location>
        <begin position="718"/>
        <end position="1209"/>
    </location>
</feature>
<feature type="region of interest" description="Disordered" evidence="2">
    <location>
        <begin position="1"/>
        <end position="35"/>
    </location>
</feature>
<evidence type="ECO:0000259" key="6">
    <source>
        <dbReference type="Pfam" id="PF21076"/>
    </source>
</evidence>
<dbReference type="Pfam" id="PF21079">
    <property type="entry name" value="GDH_HM2"/>
    <property type="match status" value="1"/>
</dbReference>
<dbReference type="Pfam" id="PF21073">
    <property type="entry name" value="GDH_HM1"/>
    <property type="match status" value="1"/>
</dbReference>
<feature type="domain" description="NAD-glutamate dehydrogenase N-terminal ACT1" evidence="5">
    <location>
        <begin position="61"/>
        <end position="172"/>
    </location>
</feature>
<evidence type="ECO:0000313" key="9">
    <source>
        <dbReference type="Proteomes" id="UP000460290"/>
    </source>
</evidence>
<evidence type="ECO:0000259" key="7">
    <source>
        <dbReference type="Pfam" id="PF21077"/>
    </source>
</evidence>
<accession>A0A844Z2T5</accession>
<dbReference type="InterPro" id="IPR049058">
    <property type="entry name" value="NAD_Glu_DH_HM2"/>
</dbReference>
<dbReference type="InterPro" id="IPR028971">
    <property type="entry name" value="NAD-GDH_cat"/>
</dbReference>
<dbReference type="PIRSF" id="PIRSF036761">
    <property type="entry name" value="GDH_Mll4104"/>
    <property type="match status" value="1"/>
</dbReference>
<dbReference type="SUPFAM" id="SSF51735">
    <property type="entry name" value="NAD(P)-binding Rossmann-fold domains"/>
    <property type="match status" value="1"/>
</dbReference>
<evidence type="ECO:0000256" key="2">
    <source>
        <dbReference type="SAM" id="MobiDB-lite"/>
    </source>
</evidence>
<gene>
    <name evidence="8" type="ORF">GRI35_02505</name>
</gene>
<dbReference type="Proteomes" id="UP000460290">
    <property type="component" value="Unassembled WGS sequence"/>
</dbReference>
<dbReference type="InterPro" id="IPR049062">
    <property type="entry name" value="NAD_Glu_DH_ACT2"/>
</dbReference>
<dbReference type="InterPro" id="IPR048381">
    <property type="entry name" value="GDH_C"/>
</dbReference>
<evidence type="ECO:0000259" key="5">
    <source>
        <dbReference type="Pfam" id="PF21075"/>
    </source>
</evidence>
<dbReference type="Pfam" id="PF21074">
    <property type="entry name" value="GDH_C"/>
    <property type="match status" value="1"/>
</dbReference>
<organism evidence="8 9">
    <name type="scientific">Pontixanthobacter aestiaquae</name>
    <dbReference type="NCBI Taxonomy" id="1509367"/>
    <lineage>
        <taxon>Bacteria</taxon>
        <taxon>Pseudomonadati</taxon>
        <taxon>Pseudomonadota</taxon>
        <taxon>Alphaproteobacteria</taxon>
        <taxon>Sphingomonadales</taxon>
        <taxon>Erythrobacteraceae</taxon>
        <taxon>Pontixanthobacter</taxon>
    </lineage>
</organism>
<feature type="domain" description="NAD-glutamate dehydrogenase ACT2" evidence="6">
    <location>
        <begin position="390"/>
        <end position="477"/>
    </location>
</feature>
<dbReference type="Pfam" id="PF21078">
    <property type="entry name" value="GDH_HM3"/>
    <property type="match status" value="1"/>
</dbReference>
<dbReference type="Pfam" id="PF21075">
    <property type="entry name" value="GDH_ACT1"/>
    <property type="match status" value="1"/>
</dbReference>
<dbReference type="GO" id="GO:0004069">
    <property type="term" value="F:L-aspartate:2-oxoglutarate aminotransferase activity"/>
    <property type="evidence" value="ECO:0007669"/>
    <property type="project" value="InterPro"/>
</dbReference>
<evidence type="ECO:0000259" key="3">
    <source>
        <dbReference type="Pfam" id="PF05088"/>
    </source>
</evidence>
<dbReference type="InterPro" id="IPR007780">
    <property type="entry name" value="NAD_Glu_DH_bac"/>
</dbReference>
<dbReference type="InterPro" id="IPR046346">
    <property type="entry name" value="Aminoacid_DH-like_N_sf"/>
</dbReference>
<dbReference type="PANTHER" id="PTHR43403">
    <property type="entry name" value="NAD-SPECIFIC GLUTAMATE DEHYDROGENASE"/>
    <property type="match status" value="1"/>
</dbReference>
<dbReference type="RefSeq" id="WP_160612587.1">
    <property type="nucleotide sequence ID" value="NZ_JAUFQM010000001.1"/>
</dbReference>
<name>A0A844Z2T5_9SPHN</name>
<dbReference type="InterPro" id="IPR049056">
    <property type="entry name" value="NAD_Glu_DH_HM3"/>
</dbReference>
<dbReference type="InterPro" id="IPR036291">
    <property type="entry name" value="NAD(P)-bd_dom_sf"/>
</dbReference>